<accession>A0A1V6T2C5</accession>
<dbReference type="Proteomes" id="UP000191285">
    <property type="component" value="Unassembled WGS sequence"/>
</dbReference>
<dbReference type="EMBL" id="MLKD01000014">
    <property type="protein sequence ID" value="OQE20070.1"/>
    <property type="molecule type" value="Genomic_DNA"/>
</dbReference>
<evidence type="ECO:0000313" key="2">
    <source>
        <dbReference type="EMBL" id="OQE20070.1"/>
    </source>
</evidence>
<reference evidence="3" key="1">
    <citation type="journal article" date="2017" name="Nat. Microbiol.">
        <title>Global analysis of biosynthetic gene clusters reveals vast potential of secondary metabolite production in Penicillium species.</title>
        <authorList>
            <person name="Nielsen J.C."/>
            <person name="Grijseels S."/>
            <person name="Prigent S."/>
            <person name="Ji B."/>
            <person name="Dainat J."/>
            <person name="Nielsen K.F."/>
            <person name="Frisvad J.C."/>
            <person name="Workman M."/>
            <person name="Nielsen J."/>
        </authorList>
    </citation>
    <scope>NUCLEOTIDE SEQUENCE [LARGE SCALE GENOMIC DNA]</scope>
    <source>
        <strain evidence="3">IBT 24891</strain>
    </source>
</reference>
<dbReference type="STRING" id="303698.A0A1V6T2C5"/>
<dbReference type="OrthoDB" id="2663223at2759"/>
<protein>
    <submittedName>
        <fullName evidence="2">Uncharacterized protein</fullName>
    </submittedName>
</protein>
<evidence type="ECO:0000313" key="3">
    <source>
        <dbReference type="Proteomes" id="UP000191285"/>
    </source>
</evidence>
<feature type="region of interest" description="Disordered" evidence="1">
    <location>
        <begin position="46"/>
        <end position="87"/>
    </location>
</feature>
<comment type="caution">
    <text evidence="2">The sequence shown here is derived from an EMBL/GenBank/DDBJ whole genome shotgun (WGS) entry which is preliminary data.</text>
</comment>
<gene>
    <name evidence="2" type="ORF">PENSTE_c014G09538</name>
</gene>
<organism evidence="2 3">
    <name type="scientific">Penicillium steckii</name>
    <dbReference type="NCBI Taxonomy" id="303698"/>
    <lineage>
        <taxon>Eukaryota</taxon>
        <taxon>Fungi</taxon>
        <taxon>Dikarya</taxon>
        <taxon>Ascomycota</taxon>
        <taxon>Pezizomycotina</taxon>
        <taxon>Eurotiomycetes</taxon>
        <taxon>Eurotiomycetidae</taxon>
        <taxon>Eurotiales</taxon>
        <taxon>Aspergillaceae</taxon>
        <taxon>Penicillium</taxon>
    </lineage>
</organism>
<sequence>MEAWREKKANQLYESKDEPSEDFFDDLIEEYRTSIRVKHGDSYTVQYKKSPFPSKTDLATPSENSENSKPESKTQNASKKPFNKRSCPCGARNHPAYKCWIINIAEPSRPATFKTPKSRKNAVNKAFAEDPKYATWVKEKIKEVNSKHAGESSKATTSDTIAATTALSSAPRWADNSDPAKKKLLFIHLAMNLFLTNGIMTKVEGYGDTFMACVKSLTGEKDLVLLRNTAYAPGYDVNLVSYSKVQAANFNWNMLGNTLDAPDGTPVAKVSLCPTHRRYVFEKPPRV</sequence>
<dbReference type="AlphaFoldDB" id="A0A1V6T2C5"/>
<evidence type="ECO:0000256" key="1">
    <source>
        <dbReference type="SAM" id="MobiDB-lite"/>
    </source>
</evidence>
<keyword evidence="3" id="KW-1185">Reference proteome</keyword>
<proteinExistence type="predicted"/>
<name>A0A1V6T2C5_9EURO</name>